<accession>A0AAV1J749</accession>
<organism evidence="2 3">
    <name type="scientific">Leptosia nina</name>
    <dbReference type="NCBI Taxonomy" id="320188"/>
    <lineage>
        <taxon>Eukaryota</taxon>
        <taxon>Metazoa</taxon>
        <taxon>Ecdysozoa</taxon>
        <taxon>Arthropoda</taxon>
        <taxon>Hexapoda</taxon>
        <taxon>Insecta</taxon>
        <taxon>Pterygota</taxon>
        <taxon>Neoptera</taxon>
        <taxon>Endopterygota</taxon>
        <taxon>Lepidoptera</taxon>
        <taxon>Glossata</taxon>
        <taxon>Ditrysia</taxon>
        <taxon>Papilionoidea</taxon>
        <taxon>Pieridae</taxon>
        <taxon>Pierinae</taxon>
        <taxon>Leptosia</taxon>
    </lineage>
</organism>
<reference evidence="2 3" key="1">
    <citation type="submission" date="2023-11" db="EMBL/GenBank/DDBJ databases">
        <authorList>
            <person name="Okamura Y."/>
        </authorList>
    </citation>
    <scope>NUCLEOTIDE SEQUENCE [LARGE SCALE GENOMIC DNA]</scope>
</reference>
<protein>
    <submittedName>
        <fullName evidence="2">Uncharacterized protein</fullName>
    </submittedName>
</protein>
<keyword evidence="3" id="KW-1185">Reference proteome</keyword>
<evidence type="ECO:0000313" key="2">
    <source>
        <dbReference type="EMBL" id="CAK1544038.1"/>
    </source>
</evidence>
<comment type="caution">
    <text evidence="2">The sequence shown here is derived from an EMBL/GenBank/DDBJ whole genome shotgun (WGS) entry which is preliminary data.</text>
</comment>
<dbReference type="EMBL" id="CAVLEF010000005">
    <property type="protein sequence ID" value="CAK1544038.1"/>
    <property type="molecule type" value="Genomic_DNA"/>
</dbReference>
<evidence type="ECO:0000313" key="3">
    <source>
        <dbReference type="Proteomes" id="UP001497472"/>
    </source>
</evidence>
<proteinExistence type="predicted"/>
<gene>
    <name evidence="2" type="ORF">LNINA_LOCUS3818</name>
</gene>
<sequence>MNSIRDINLKIGFDLIPRADGNPSIRFRDFEDFNLRKFGSKSDKSRISVRADTSVESAENKEEEPKEEKESDAEVAAASSG</sequence>
<feature type="region of interest" description="Disordered" evidence="1">
    <location>
        <begin position="46"/>
        <end position="81"/>
    </location>
</feature>
<evidence type="ECO:0000256" key="1">
    <source>
        <dbReference type="SAM" id="MobiDB-lite"/>
    </source>
</evidence>
<dbReference type="Proteomes" id="UP001497472">
    <property type="component" value="Unassembled WGS sequence"/>
</dbReference>
<feature type="compositionally biased region" description="Basic and acidic residues" evidence="1">
    <location>
        <begin position="58"/>
        <end position="69"/>
    </location>
</feature>
<name>A0AAV1J749_9NEOP</name>
<dbReference type="AlphaFoldDB" id="A0AAV1J749"/>